<dbReference type="AlphaFoldDB" id="A0A6P8ZNZ5"/>
<gene>
    <name evidence="2 3 4 5" type="primary">LOC117646415</name>
</gene>
<name>A0A6P8ZNZ5_THRPL</name>
<protein>
    <submittedName>
        <fullName evidence="2 3">Uncharacterized protein LOC117646415</fullName>
    </submittedName>
</protein>
<dbReference type="RefSeq" id="XP_034243216.1">
    <property type="nucleotide sequence ID" value="XM_034387325.1"/>
</dbReference>
<keyword evidence="1" id="KW-1185">Reference proteome</keyword>
<dbReference type="RefSeq" id="XP_034243215.1">
    <property type="nucleotide sequence ID" value="XM_034387324.1"/>
</dbReference>
<accession>A0A6P8ZNZ5</accession>
<proteinExistence type="predicted"/>
<dbReference type="Proteomes" id="UP000515158">
    <property type="component" value="Unplaced"/>
</dbReference>
<dbReference type="RefSeq" id="XP_034243214.1">
    <property type="nucleotide sequence ID" value="XM_034387323.1"/>
</dbReference>
<evidence type="ECO:0000313" key="2">
    <source>
        <dbReference type="RefSeq" id="XP_034243214.1"/>
    </source>
</evidence>
<evidence type="ECO:0000313" key="4">
    <source>
        <dbReference type="RefSeq" id="XP_034243216.1"/>
    </source>
</evidence>
<dbReference type="GeneID" id="117646415"/>
<dbReference type="RefSeq" id="XP_034243217.1">
    <property type="nucleotide sequence ID" value="XM_034387326.1"/>
</dbReference>
<evidence type="ECO:0000313" key="3">
    <source>
        <dbReference type="RefSeq" id="XP_034243215.1"/>
    </source>
</evidence>
<reference evidence="2 3" key="1">
    <citation type="submission" date="2025-04" db="UniProtKB">
        <authorList>
            <consortium name="RefSeq"/>
        </authorList>
    </citation>
    <scope>IDENTIFICATION</scope>
    <source>
        <tissue evidence="2 3">Total insect</tissue>
    </source>
</reference>
<dbReference type="OrthoDB" id="8191488at2759"/>
<dbReference type="KEGG" id="tpal:117646415"/>
<sequence length="327" mass="36913">MAVLNESSFENQPVYCAFNCFVEKLKDTDWISHSSKEEIRNCLQSAKAIEKMLDTLETNGALDNFMALVPELHGLEWEQLRKASDIVLSMVLTAPGVSAPCVRTCIDEYIELCGSDRFENAVSSVLICSEIYRVLLDYIASFEGHLKQTAIELQSYVFMCLWRNESDLGKLEQTFYNWLKQDTSGQNIAVAMQVIINDDSSIASSLVLSINKLMRERKGAAVVFWKVLEELPIVARRVLEKSDDILKSALDFLKISGQWMEATSTFSWVSREKGPCKSFGFNEVVSAVKFLSEAQGQISEKTKQFLSKQRNSAGCTLWDDVDMRLDS</sequence>
<evidence type="ECO:0000313" key="5">
    <source>
        <dbReference type="RefSeq" id="XP_034243217.1"/>
    </source>
</evidence>
<evidence type="ECO:0000313" key="1">
    <source>
        <dbReference type="Proteomes" id="UP000515158"/>
    </source>
</evidence>
<organism evidence="2">
    <name type="scientific">Thrips palmi</name>
    <name type="common">Melon thrips</name>
    <dbReference type="NCBI Taxonomy" id="161013"/>
    <lineage>
        <taxon>Eukaryota</taxon>
        <taxon>Metazoa</taxon>
        <taxon>Ecdysozoa</taxon>
        <taxon>Arthropoda</taxon>
        <taxon>Hexapoda</taxon>
        <taxon>Insecta</taxon>
        <taxon>Pterygota</taxon>
        <taxon>Neoptera</taxon>
        <taxon>Paraneoptera</taxon>
        <taxon>Thysanoptera</taxon>
        <taxon>Terebrantia</taxon>
        <taxon>Thripoidea</taxon>
        <taxon>Thripidae</taxon>
        <taxon>Thrips</taxon>
    </lineage>
</organism>